<feature type="compositionally biased region" description="Basic and acidic residues" evidence="1">
    <location>
        <begin position="2175"/>
        <end position="2184"/>
    </location>
</feature>
<feature type="compositionally biased region" description="Basic and acidic residues" evidence="1">
    <location>
        <begin position="382"/>
        <end position="398"/>
    </location>
</feature>
<feature type="compositionally biased region" description="Basic and acidic residues" evidence="1">
    <location>
        <begin position="644"/>
        <end position="658"/>
    </location>
</feature>
<feature type="compositionally biased region" description="Polar residues" evidence="1">
    <location>
        <begin position="705"/>
        <end position="714"/>
    </location>
</feature>
<feature type="region of interest" description="Disordered" evidence="1">
    <location>
        <begin position="1889"/>
        <end position="2019"/>
    </location>
</feature>
<organism evidence="2 3">
    <name type="scientific">Amylocarpus encephaloides</name>
    <dbReference type="NCBI Taxonomy" id="45428"/>
    <lineage>
        <taxon>Eukaryota</taxon>
        <taxon>Fungi</taxon>
        <taxon>Dikarya</taxon>
        <taxon>Ascomycota</taxon>
        <taxon>Pezizomycotina</taxon>
        <taxon>Leotiomycetes</taxon>
        <taxon>Helotiales</taxon>
        <taxon>Helotiales incertae sedis</taxon>
        <taxon>Amylocarpus</taxon>
    </lineage>
</organism>
<feature type="region of interest" description="Disordered" evidence="1">
    <location>
        <begin position="2035"/>
        <end position="2062"/>
    </location>
</feature>
<feature type="compositionally biased region" description="Basic and acidic residues" evidence="1">
    <location>
        <begin position="1125"/>
        <end position="1136"/>
    </location>
</feature>
<feature type="compositionally biased region" description="Basic and acidic residues" evidence="1">
    <location>
        <begin position="473"/>
        <end position="515"/>
    </location>
</feature>
<reference evidence="2" key="1">
    <citation type="journal article" date="2021" name="IMA Fungus">
        <title>Genomic characterization of three marine fungi, including Emericellopsis atlantica sp. nov. with signatures of a generalist lifestyle and marine biomass degradation.</title>
        <authorList>
            <person name="Hagestad O.C."/>
            <person name="Hou L."/>
            <person name="Andersen J.H."/>
            <person name="Hansen E.H."/>
            <person name="Altermark B."/>
            <person name="Li C."/>
            <person name="Kuhnert E."/>
            <person name="Cox R.J."/>
            <person name="Crous P.W."/>
            <person name="Spatafora J.W."/>
            <person name="Lail K."/>
            <person name="Amirebrahimi M."/>
            <person name="Lipzen A."/>
            <person name="Pangilinan J."/>
            <person name="Andreopoulos W."/>
            <person name="Hayes R.D."/>
            <person name="Ng V."/>
            <person name="Grigoriev I.V."/>
            <person name="Jackson S.A."/>
            <person name="Sutton T.D.S."/>
            <person name="Dobson A.D.W."/>
            <person name="Rama T."/>
        </authorList>
    </citation>
    <scope>NUCLEOTIDE SEQUENCE</scope>
    <source>
        <strain evidence="2">TRa018bII</strain>
    </source>
</reference>
<evidence type="ECO:0000313" key="2">
    <source>
        <dbReference type="EMBL" id="KAG9228389.1"/>
    </source>
</evidence>
<gene>
    <name evidence="2" type="ORF">BJ875DRAFT_526982</name>
</gene>
<feature type="region of interest" description="Disordered" evidence="1">
    <location>
        <begin position="452"/>
        <end position="515"/>
    </location>
</feature>
<evidence type="ECO:0000256" key="1">
    <source>
        <dbReference type="SAM" id="MobiDB-lite"/>
    </source>
</evidence>
<feature type="compositionally biased region" description="Basic and acidic residues" evidence="1">
    <location>
        <begin position="730"/>
        <end position="766"/>
    </location>
</feature>
<feature type="compositionally biased region" description="Polar residues" evidence="1">
    <location>
        <begin position="1415"/>
        <end position="1427"/>
    </location>
</feature>
<comment type="caution">
    <text evidence="2">The sequence shown here is derived from an EMBL/GenBank/DDBJ whole genome shotgun (WGS) entry which is preliminary data.</text>
</comment>
<feature type="compositionally biased region" description="Polar residues" evidence="1">
    <location>
        <begin position="2117"/>
        <end position="2151"/>
    </location>
</feature>
<feature type="region of interest" description="Disordered" evidence="1">
    <location>
        <begin position="1593"/>
        <end position="1620"/>
    </location>
</feature>
<protein>
    <submittedName>
        <fullName evidence="2">Uncharacterized protein</fullName>
    </submittedName>
</protein>
<feature type="region of interest" description="Disordered" evidence="1">
    <location>
        <begin position="2097"/>
        <end position="2203"/>
    </location>
</feature>
<feature type="compositionally biased region" description="Basic and acidic residues" evidence="1">
    <location>
        <begin position="683"/>
        <end position="698"/>
    </location>
</feature>
<feature type="compositionally biased region" description="Basic and acidic residues" evidence="1">
    <location>
        <begin position="831"/>
        <end position="843"/>
    </location>
</feature>
<feature type="compositionally biased region" description="Pro residues" evidence="1">
    <location>
        <begin position="204"/>
        <end position="213"/>
    </location>
</feature>
<feature type="compositionally biased region" description="Basic and acidic residues" evidence="1">
    <location>
        <begin position="1914"/>
        <end position="1923"/>
    </location>
</feature>
<feature type="compositionally biased region" description="Basic and acidic residues" evidence="1">
    <location>
        <begin position="2193"/>
        <end position="2203"/>
    </location>
</feature>
<feature type="region of interest" description="Disordered" evidence="1">
    <location>
        <begin position="1345"/>
        <end position="1536"/>
    </location>
</feature>
<feature type="compositionally biased region" description="Polar residues" evidence="1">
    <location>
        <begin position="1898"/>
        <end position="1910"/>
    </location>
</feature>
<feature type="compositionally biased region" description="Polar residues" evidence="1">
    <location>
        <begin position="1820"/>
        <end position="1830"/>
    </location>
</feature>
<feature type="region of interest" description="Disordered" evidence="1">
    <location>
        <begin position="354"/>
        <end position="398"/>
    </location>
</feature>
<sequence length="2203" mass="241474">MAAPISVAELVVQMHDNIDEIHKCVQTLSDTKIHDDEMERLERDREAKIEELRLNHEDDLRQLAELRGKEKAGLQEKRKQEEVEIMERRRREDEERRAAIQAEEEENQRLKAEEDERRGKELDEKRQSLRLTVEEQLEQMEDEMERKVEEGKRTLAELDEKRRVINAQIEAALNKPTVIPTITYRSRAKTHGSTKTGPAKSTYPPAPNSPLPPIANGTTKEMDGKGTLPLEHNTMSSQEQHPSVPGIAKEVDGDSGSVERESLNASRDVNGSETTDVSLAVTSEVEPKTESTISDELNHRAGSLGKASVCEREIVAPAIERGVLDEKIVEELEAIPAGWEPTNLDEVAESPLLLRQRGQDSPDVDSPVERWEKDNTAVVTTRSDRKSDTSDKADADHALGSEETIKHLDTVPTETQTDVGWAECEEFPAATETTTELASGSMAFSDMGSVEPVNALSSENGDECAINDSKSLSTDESHDESFSAIEDEHKKHELTEKESRLCHELSDASTEGKTHQTDIDNIFLEQRDPAEVEDGPVKEEVSRNLVGSPNVDTPSKDDGASDCKILDDETQPLATMDHVIATSGDEAHRGQSITVYGDNTEQLKPLYESGTLLDHGCNSQDYVAGHDLENLQGDTLDGIHKEAVAGDRKSEQVSETHDTSTNAEKSGEGNFDLVRNQEPPPVGKEEGSPELVEDRDGAVNDADQIDNQHANATISELEPPQGLLQQQTIGHDEPLASSKDVELPTDWKPKNLDKELPAERRIDNETPRNGTVQNEAAPRADSDDVIPRDSSVAHVDSLEAQEYSSGAKDEFAPSKTLGIKTPDGPEIQDEGSTRRSSADDRSQDPSVYDTPAYEPEFYSYSKDGEPSLAEPLHQNLAGQGVGIDPSLSVHDQNAENAPGEMPIGTQDGDESDLEQEISREEANGEIAPNVLGDNQQPNDSQPEASQTIEALSQSLPDRNKDHEEANEYDIQLSSQQDSLSDNVNRDEQQPIVFEPRNLDDALVQEPTPVTDSKPEITQHDLIENGQADEIAFEPRTLDKINAHEEAPIIISSENASPNFDHASADSHLNSVAQDLDLDEPFVPVLDQQEGSSLASHEEGSDLSNDDPQALQETQNPRPNSPVNKELGEETLHEDSHPQNARPHGRNQSTERSQPEQALDVSEDDISATRDIEESSTVEEVDSNDHTIFEQNAAIVQQTSVPVNDKVEAEAGAASLTRDGERQTSQALNGIPKDHAVQEFDHVVGNGKAAELSIPDQTLESSKDLSKETPLPAQSPMAEASRGSEQEHDLSCDHEAQFKDAQVEEIHPLESIEHESQEKDMLDIAVGNEISLPQAKSAVEDISIVEADPSMEDSEAPSNWEINLEPEGQIQETTIETPASPDTGISNNGELNHGPNGGGMERVSDTVAENNRQETQEVNAESETSESSIRADDELSGRPQTQLEAQPDMVTSDRESLEATQASYNTIKGAAARDSDSVKTLSTKNPDDELTIAPKPDALSNTLDKVAQEEGEGDRIDVNATETIHEPTESDLEDSSLDKRLEISEIDPHNQEKEDLGNLRAASQEDLLFDAGVAQISPSSEVVDLHKVQNAAQHPTLAQTTPAPIDPPFDRPSTPLGRTMSWDQHMESPATVMNTEDLFDDDDDSDVDPSLIAHNDVNDRVDAMLIDREFLGGKGLALGAQETQEHLVSNASEARENPSVEVEHHEEGFGPQEVIEESNWPFLSRKENQSEPDRHTQPPTGLFANLINTIRPDMSLVRQMSDIPEVSEYQAQTQDGNAHARHGSADEILDGYLASHVPGDEEFSEHTHQRAFTLGKESSRNRSQTTDTVPSFGNYAHSDYEDSPPATPIDEIVDNAQDALYNEHLISSSWPSRPNSFVAKEAPLKSVASSRQEEFDPYNPSQYSSLVTPKTSHTKLVEEARESPENVFYMPPGSAHQIPRRSLDSGRFEPSLSRSPRRSLDSGQLAPRRSIDASGYEGTIPLLLSSATGSPNPLERSERRPTVSQSSSPQSSSSSSLFQKTRSLFEASSSGMPILPSLSGWQSSPPPKSPVRASPASVVKERPSSLYHVEPFPASSLNRRSFDQVSQRYEDDDILVPCSLDQEDRPPSPGFTIPGGFQSPSRSGSLKENSRPNSLHESPSRSGPSSLYNNSIAEDDEATFSSSSKKSAFLPFGKGGLEDSIHNPAREPLLGNPGKHEGNRHLLY</sequence>
<dbReference type="Proteomes" id="UP000824998">
    <property type="component" value="Unassembled WGS sequence"/>
</dbReference>
<feature type="compositionally biased region" description="Basic and acidic residues" evidence="1">
    <location>
        <begin position="70"/>
        <end position="98"/>
    </location>
</feature>
<feature type="compositionally biased region" description="Basic and acidic residues" evidence="1">
    <location>
        <begin position="1512"/>
        <end position="1527"/>
    </location>
</feature>
<dbReference type="OrthoDB" id="3558512at2759"/>
<feature type="compositionally biased region" description="Low complexity" evidence="1">
    <location>
        <begin position="971"/>
        <end position="981"/>
    </location>
</feature>
<feature type="region of interest" description="Disordered" evidence="1">
    <location>
        <begin position="1247"/>
        <end position="1300"/>
    </location>
</feature>
<feature type="region of interest" description="Disordered" evidence="1">
    <location>
        <begin position="70"/>
        <end position="149"/>
    </location>
</feature>
<feature type="compositionally biased region" description="Basic and acidic residues" evidence="1">
    <location>
        <begin position="107"/>
        <end position="127"/>
    </location>
</feature>
<feature type="region of interest" description="Disordered" evidence="1">
    <location>
        <begin position="644"/>
        <end position="985"/>
    </location>
</feature>
<feature type="compositionally biased region" description="Polar residues" evidence="1">
    <location>
        <begin position="1145"/>
        <end position="1155"/>
    </location>
</feature>
<feature type="compositionally biased region" description="Low complexity" evidence="1">
    <location>
        <begin position="716"/>
        <end position="727"/>
    </location>
</feature>
<keyword evidence="3" id="KW-1185">Reference proteome</keyword>
<name>A0A9P8BZG0_9HELO</name>
<feature type="region of interest" description="Disordered" evidence="1">
    <location>
        <begin position="1800"/>
        <end position="1839"/>
    </location>
</feature>
<feature type="compositionally biased region" description="Polar residues" evidence="1">
    <location>
        <begin position="263"/>
        <end position="281"/>
    </location>
</feature>
<evidence type="ECO:0000313" key="3">
    <source>
        <dbReference type="Proteomes" id="UP000824998"/>
    </source>
</evidence>
<feature type="compositionally biased region" description="Basic and acidic residues" evidence="1">
    <location>
        <begin position="1281"/>
        <end position="1300"/>
    </location>
</feature>
<feature type="compositionally biased region" description="Polar residues" evidence="1">
    <location>
        <begin position="932"/>
        <end position="956"/>
    </location>
</feature>
<feature type="compositionally biased region" description="Polar residues" evidence="1">
    <location>
        <begin position="1101"/>
        <end position="1122"/>
    </location>
</feature>
<feature type="region of interest" description="Disordered" evidence="1">
    <location>
        <begin position="1052"/>
        <end position="1184"/>
    </location>
</feature>
<proteinExistence type="predicted"/>
<dbReference type="EMBL" id="MU251954">
    <property type="protein sequence ID" value="KAG9228389.1"/>
    <property type="molecule type" value="Genomic_DNA"/>
</dbReference>
<feature type="region of interest" description="Disordered" evidence="1">
    <location>
        <begin position="1209"/>
        <end position="1228"/>
    </location>
</feature>
<feature type="compositionally biased region" description="Basic and acidic residues" evidence="1">
    <location>
        <begin position="778"/>
        <end position="787"/>
    </location>
</feature>
<accession>A0A9P8BZG0</accession>
<feature type="compositionally biased region" description="Basic and acidic residues" evidence="1">
    <location>
        <begin position="249"/>
        <end position="262"/>
    </location>
</feature>
<feature type="region of interest" description="Disordered" evidence="1">
    <location>
        <begin position="183"/>
        <end position="293"/>
    </location>
</feature>
<feature type="compositionally biased region" description="Low complexity" evidence="1">
    <location>
        <begin position="2003"/>
        <end position="2015"/>
    </location>
</feature>